<comment type="caution">
    <text evidence="8">The sequence shown here is derived from an EMBL/GenBank/DDBJ whole genome shotgun (WGS) entry which is preliminary data.</text>
</comment>
<dbReference type="InterPro" id="IPR005746">
    <property type="entry name" value="Thioredoxin"/>
</dbReference>
<dbReference type="RefSeq" id="WP_144196633.1">
    <property type="nucleotide sequence ID" value="NZ_VCIZ01000002.1"/>
</dbReference>
<evidence type="ECO:0000256" key="5">
    <source>
        <dbReference type="ARBA" id="ARBA00023284"/>
    </source>
</evidence>
<reference evidence="8 9" key="1">
    <citation type="submission" date="2019-05" db="EMBL/GenBank/DDBJ databases">
        <title>Whole genome sequence analysis of Cupriavidus campinensis S14E4C strain.</title>
        <authorList>
            <person name="Abbaszade G."/>
            <person name="Szabo A."/>
            <person name="Toumi M."/>
            <person name="Toth E."/>
        </authorList>
    </citation>
    <scope>NUCLEOTIDE SEQUENCE [LARGE SCALE GENOMIC DNA]</scope>
    <source>
        <strain evidence="8 9">S14E4C</strain>
    </source>
</reference>
<keyword evidence="5" id="KW-0676">Redox-active center</keyword>
<dbReference type="InterPro" id="IPR013766">
    <property type="entry name" value="Thioredoxin_domain"/>
</dbReference>
<evidence type="ECO:0000256" key="3">
    <source>
        <dbReference type="ARBA" id="ARBA00022982"/>
    </source>
</evidence>
<dbReference type="Proteomes" id="UP000318943">
    <property type="component" value="Unassembled WGS sequence"/>
</dbReference>
<evidence type="ECO:0000256" key="2">
    <source>
        <dbReference type="ARBA" id="ARBA00022448"/>
    </source>
</evidence>
<dbReference type="PROSITE" id="PS51352">
    <property type="entry name" value="THIOREDOXIN_2"/>
    <property type="match status" value="1"/>
</dbReference>
<evidence type="ECO:0000256" key="6">
    <source>
        <dbReference type="PIRNR" id="PIRNR000077"/>
    </source>
</evidence>
<keyword evidence="2" id="KW-0813">Transport</keyword>
<organism evidence="8 9">
    <name type="scientific">Cupriavidus campinensis</name>
    <dbReference type="NCBI Taxonomy" id="151783"/>
    <lineage>
        <taxon>Bacteria</taxon>
        <taxon>Pseudomonadati</taxon>
        <taxon>Pseudomonadota</taxon>
        <taxon>Betaproteobacteria</taxon>
        <taxon>Burkholderiales</taxon>
        <taxon>Burkholderiaceae</taxon>
        <taxon>Cupriavidus</taxon>
    </lineage>
</organism>
<keyword evidence="9" id="KW-1185">Reference proteome</keyword>
<dbReference type="PIRSF" id="PIRSF000077">
    <property type="entry name" value="Thioredoxin"/>
    <property type="match status" value="1"/>
</dbReference>
<name>A0ABY3ESR1_9BURK</name>
<dbReference type="CDD" id="cd02947">
    <property type="entry name" value="TRX_family"/>
    <property type="match status" value="1"/>
</dbReference>
<dbReference type="EMBL" id="VCIZ01000002">
    <property type="protein sequence ID" value="TSP13940.1"/>
    <property type="molecule type" value="Genomic_DNA"/>
</dbReference>
<feature type="domain" description="Thioredoxin" evidence="7">
    <location>
        <begin position="3"/>
        <end position="106"/>
    </location>
</feature>
<proteinExistence type="inferred from homology"/>
<accession>A0ABY3ESR1</accession>
<dbReference type="Pfam" id="PF00085">
    <property type="entry name" value="Thioredoxin"/>
    <property type="match status" value="1"/>
</dbReference>
<dbReference type="InterPro" id="IPR036249">
    <property type="entry name" value="Thioredoxin-like_sf"/>
</dbReference>
<dbReference type="PANTHER" id="PTHR45663">
    <property type="entry name" value="GEO12009P1"/>
    <property type="match status" value="1"/>
</dbReference>
<gene>
    <name evidence="8" type="ORF">FGG12_05550</name>
</gene>
<evidence type="ECO:0000256" key="1">
    <source>
        <dbReference type="ARBA" id="ARBA00008987"/>
    </source>
</evidence>
<dbReference type="SUPFAM" id="SSF52833">
    <property type="entry name" value="Thioredoxin-like"/>
    <property type="match status" value="1"/>
</dbReference>
<evidence type="ECO:0000259" key="7">
    <source>
        <dbReference type="PROSITE" id="PS51352"/>
    </source>
</evidence>
<comment type="similarity">
    <text evidence="1 6">Belongs to the thioredoxin family.</text>
</comment>
<protein>
    <recommendedName>
        <fullName evidence="6">Thioredoxin</fullName>
    </recommendedName>
</protein>
<evidence type="ECO:0000313" key="8">
    <source>
        <dbReference type="EMBL" id="TSP13940.1"/>
    </source>
</evidence>
<keyword evidence="3" id="KW-0249">Electron transport</keyword>
<dbReference type="PRINTS" id="PR00421">
    <property type="entry name" value="THIOREDOXIN"/>
</dbReference>
<evidence type="ECO:0000256" key="4">
    <source>
        <dbReference type="ARBA" id="ARBA00023157"/>
    </source>
</evidence>
<keyword evidence="4" id="KW-1015">Disulfide bond</keyword>
<dbReference type="PANTHER" id="PTHR45663:SF11">
    <property type="entry name" value="GEO12009P1"/>
    <property type="match status" value="1"/>
</dbReference>
<sequence length="106" mass="11480">MAVKEPKDATGAELLDLIGGQEPLIVMFTASWCNPCKQMKPLVERLAGNAGVQLVRVDAGDDKDVQQDHQIRGVPTIAVFKNNAEVARLVGTQTEARLVDLLSKVK</sequence>
<dbReference type="Gene3D" id="3.40.30.10">
    <property type="entry name" value="Glutaredoxin"/>
    <property type="match status" value="1"/>
</dbReference>
<evidence type="ECO:0000313" key="9">
    <source>
        <dbReference type="Proteomes" id="UP000318943"/>
    </source>
</evidence>